<keyword evidence="6" id="KW-0233">DNA recombination</keyword>
<dbReference type="Proteomes" id="UP000615796">
    <property type="component" value="Unassembled WGS sequence"/>
</dbReference>
<name>A0A9X0R7X4_VIBME</name>
<keyword evidence="5" id="KW-0238">DNA-binding</keyword>
<gene>
    <name evidence="10" type="ORF">H8Q88_09120</name>
</gene>
<keyword evidence="2" id="KW-0815">Transposition</keyword>
<evidence type="ECO:0000259" key="7">
    <source>
        <dbReference type="Pfam" id="PF01385"/>
    </source>
</evidence>
<protein>
    <submittedName>
        <fullName evidence="10">Transposase</fullName>
    </submittedName>
</protein>
<keyword evidence="3" id="KW-0479">Metal-binding</keyword>
<organism evidence="10 11">
    <name type="scientific">Vibrio metschnikovii</name>
    <dbReference type="NCBI Taxonomy" id="28172"/>
    <lineage>
        <taxon>Bacteria</taxon>
        <taxon>Pseudomonadati</taxon>
        <taxon>Pseudomonadota</taxon>
        <taxon>Gammaproteobacteria</taxon>
        <taxon>Vibrionales</taxon>
        <taxon>Vibrionaceae</taxon>
        <taxon>Vibrio</taxon>
    </lineage>
</organism>
<dbReference type="GO" id="GO:0006310">
    <property type="term" value="P:DNA recombination"/>
    <property type="evidence" value="ECO:0007669"/>
    <property type="project" value="UniProtKB-KW"/>
</dbReference>
<dbReference type="Pfam" id="PF07282">
    <property type="entry name" value="Cas12f1-like_TNB"/>
    <property type="match status" value="1"/>
</dbReference>
<evidence type="ECO:0000256" key="4">
    <source>
        <dbReference type="ARBA" id="ARBA00022833"/>
    </source>
</evidence>
<evidence type="ECO:0000256" key="2">
    <source>
        <dbReference type="ARBA" id="ARBA00022578"/>
    </source>
</evidence>
<evidence type="ECO:0000259" key="9">
    <source>
        <dbReference type="Pfam" id="PF12323"/>
    </source>
</evidence>
<comment type="caution">
    <text evidence="10">The sequence shown here is derived from an EMBL/GenBank/DDBJ whole genome shotgun (WGS) entry which is preliminary data.</text>
</comment>
<accession>A0A9X0R7X4</accession>
<evidence type="ECO:0000256" key="3">
    <source>
        <dbReference type="ARBA" id="ARBA00022723"/>
    </source>
</evidence>
<dbReference type="Pfam" id="PF12323">
    <property type="entry name" value="HTH_OrfB_IS605"/>
    <property type="match status" value="1"/>
</dbReference>
<sequence length="404" mass="45977">MKKAIRKVTYKLKPSVSQEESLMNLFVHHHQLYNWALRDRIETYRNSDYGLSFSEQCKINTLWRNNRKVHGIFNANAQSEQVTLKRVALAFDGFFRRLKKGDKKAGFPRFKPFQRFNGWGYKAHGDGWKLHLKEKKHGVVYLADVGIVKMRGKARNDGGKPKTAEIIHKNGEWFISVSMEYDSIERQCGTKAIGLDWGVSHYFSTIDQDGNFEQVENPRYLRNSKELLAALQRDLALAKKGTRAHRKLKHRIAKLHQKIARQRLDFTHKETAKLVKVAALIATEKLTVKNMTSSAKGTAEKHGKNVKQKAGLNREILNTAPAMTLNLLRYKAEEASSEFVEVPTKQVKPSQTCPDCGAKKKKTLAERWHSCKCGCEKPRDIASAQVNLNWALGIQAGNQPKKAA</sequence>
<evidence type="ECO:0000313" key="11">
    <source>
        <dbReference type="Proteomes" id="UP000615796"/>
    </source>
</evidence>
<comment type="similarity">
    <text evidence="1">In the C-terminal section; belongs to the transposase 35 family.</text>
</comment>
<evidence type="ECO:0000259" key="8">
    <source>
        <dbReference type="Pfam" id="PF07282"/>
    </source>
</evidence>
<reference evidence="10" key="1">
    <citation type="submission" date="2020-08" db="EMBL/GenBank/DDBJ databases">
        <title>Genome Sequencing and Pan-Genome Analysis of Migratory bird Vibrio Strains, Inner Mongolia.</title>
        <authorList>
            <person name="Zheng L."/>
        </authorList>
    </citation>
    <scope>NUCLEOTIDE SEQUENCE</scope>
    <source>
        <strain evidence="10">M13F</strain>
    </source>
</reference>
<dbReference type="GO" id="GO:0032196">
    <property type="term" value="P:transposition"/>
    <property type="evidence" value="ECO:0007669"/>
    <property type="project" value="UniProtKB-KW"/>
</dbReference>
<dbReference type="NCBIfam" id="NF040570">
    <property type="entry name" value="guided_TnpB"/>
    <property type="match status" value="1"/>
</dbReference>
<evidence type="ECO:0000256" key="1">
    <source>
        <dbReference type="ARBA" id="ARBA00008761"/>
    </source>
</evidence>
<keyword evidence="4" id="KW-0862">Zinc</keyword>
<evidence type="ECO:0000256" key="6">
    <source>
        <dbReference type="ARBA" id="ARBA00023172"/>
    </source>
</evidence>
<dbReference type="InterPro" id="IPR001959">
    <property type="entry name" value="Transposase"/>
</dbReference>
<dbReference type="InterPro" id="IPR021027">
    <property type="entry name" value="Transposase_put_HTH"/>
</dbReference>
<feature type="domain" description="Cas12f1-like TNB" evidence="8">
    <location>
        <begin position="325"/>
        <end position="385"/>
    </location>
</feature>
<dbReference type="GO" id="GO:0003677">
    <property type="term" value="F:DNA binding"/>
    <property type="evidence" value="ECO:0007669"/>
    <property type="project" value="UniProtKB-KW"/>
</dbReference>
<dbReference type="AlphaFoldDB" id="A0A9X0R7X4"/>
<dbReference type="RefSeq" id="WP_187025922.1">
    <property type="nucleotide sequence ID" value="NZ_JACRUP010000005.1"/>
</dbReference>
<proteinExistence type="inferred from homology"/>
<feature type="domain" description="Transposase putative helix-turn-helix" evidence="9">
    <location>
        <begin position="5"/>
        <end position="46"/>
    </location>
</feature>
<feature type="domain" description="Probable transposase IS891/IS1136/IS1341" evidence="7">
    <location>
        <begin position="179"/>
        <end position="293"/>
    </location>
</feature>
<dbReference type="GO" id="GO:0046872">
    <property type="term" value="F:metal ion binding"/>
    <property type="evidence" value="ECO:0007669"/>
    <property type="project" value="UniProtKB-KW"/>
</dbReference>
<evidence type="ECO:0000313" key="10">
    <source>
        <dbReference type="EMBL" id="MBC5851127.1"/>
    </source>
</evidence>
<dbReference type="EMBL" id="JACRUP010000005">
    <property type="protein sequence ID" value="MBC5851127.1"/>
    <property type="molecule type" value="Genomic_DNA"/>
</dbReference>
<dbReference type="Pfam" id="PF01385">
    <property type="entry name" value="OrfB_IS605"/>
    <property type="match status" value="1"/>
</dbReference>
<keyword evidence="11" id="KW-1185">Reference proteome</keyword>
<evidence type="ECO:0000256" key="5">
    <source>
        <dbReference type="ARBA" id="ARBA00023125"/>
    </source>
</evidence>
<dbReference type="InterPro" id="IPR010095">
    <property type="entry name" value="Cas12f1-like_TNB"/>
</dbReference>